<dbReference type="OrthoDB" id="10011499at2"/>
<feature type="region of interest" description="Disordered" evidence="1">
    <location>
        <begin position="1"/>
        <end position="21"/>
    </location>
</feature>
<accession>A0A4Y9LZI2</accession>
<dbReference type="RefSeq" id="WP_135174410.1">
    <property type="nucleotide sequence ID" value="NZ_SPQT01000005.1"/>
</dbReference>
<name>A0A4Y9LZI2_9BRAD</name>
<evidence type="ECO:0000313" key="2">
    <source>
        <dbReference type="EMBL" id="TFV48237.1"/>
    </source>
</evidence>
<dbReference type="Proteomes" id="UP000297966">
    <property type="component" value="Unassembled WGS sequence"/>
</dbReference>
<dbReference type="AlphaFoldDB" id="A0A4Y9LZI2"/>
<protein>
    <submittedName>
        <fullName evidence="2">Uncharacterized protein</fullName>
    </submittedName>
</protein>
<evidence type="ECO:0000313" key="3">
    <source>
        <dbReference type="Proteomes" id="UP000297966"/>
    </source>
</evidence>
<feature type="compositionally biased region" description="Polar residues" evidence="1">
    <location>
        <begin position="10"/>
        <end position="21"/>
    </location>
</feature>
<sequence>MRESSHFDGHQTTGYNLPKNITKSEGFRTELSHACHRVGFPGRYWDGPHKRWYVDGLSIRSGVGFAGDDRRSPELLPRVRFRCPTRTNGLETSKDAG</sequence>
<comment type="caution">
    <text evidence="2">The sequence shown here is derived from an EMBL/GenBank/DDBJ whole genome shotgun (WGS) entry which is preliminary data.</text>
</comment>
<organism evidence="2 3">
    <name type="scientific">Bradyrhizobium niftali</name>
    <dbReference type="NCBI Taxonomy" id="2560055"/>
    <lineage>
        <taxon>Bacteria</taxon>
        <taxon>Pseudomonadati</taxon>
        <taxon>Pseudomonadota</taxon>
        <taxon>Alphaproteobacteria</taxon>
        <taxon>Hyphomicrobiales</taxon>
        <taxon>Nitrobacteraceae</taxon>
        <taxon>Bradyrhizobium</taxon>
    </lineage>
</organism>
<keyword evidence="3" id="KW-1185">Reference proteome</keyword>
<evidence type="ECO:0000256" key="1">
    <source>
        <dbReference type="SAM" id="MobiDB-lite"/>
    </source>
</evidence>
<dbReference type="EMBL" id="SPQT01000005">
    <property type="protein sequence ID" value="TFV48237.1"/>
    <property type="molecule type" value="Genomic_DNA"/>
</dbReference>
<proteinExistence type="predicted"/>
<gene>
    <name evidence="2" type="ORF">E4K65_12470</name>
</gene>
<reference evidence="2 3" key="1">
    <citation type="submission" date="2019-03" db="EMBL/GenBank/DDBJ databases">
        <title>Bradyrhizobium diversity isolated from nodules of Chamaecrista fasciculata.</title>
        <authorList>
            <person name="Klepa M.S."/>
            <person name="Urquiaga M.O."/>
            <person name="Hungria M."/>
            <person name="Delamuta J.R."/>
        </authorList>
    </citation>
    <scope>NUCLEOTIDE SEQUENCE [LARGE SCALE GENOMIC DNA]</scope>
    <source>
        <strain evidence="2 3">CNPSo 3448</strain>
    </source>
</reference>